<keyword evidence="3" id="KW-0963">Cytoplasm</keyword>
<comment type="similarity">
    <text evidence="3">Belongs to the UreF family.</text>
</comment>
<name>A0A916VVC8_9HYPH</name>
<sequence>MTMATGTTIITGITTPIPMADLAAQIRLLSWLSPAFPIGGFAYSQGFETAIAKGAITTIEDVAHWVEGLLHAGPIRADAIALSLSARAVLQDDPKAFATIAELVLALQVSSERDKETREQAQSFLISARAWPVAMPGWLTEALARSIALPIAFGGLAGVHGIDPLSACAGYINAFVNQQISVAIRLVPLGQSDGLALLARLEPQIAVLAQNAHQAGIDDIGTIGYGADIASLTHEDLSVRIFRS</sequence>
<evidence type="ECO:0000256" key="1">
    <source>
        <dbReference type="ARBA" id="ARBA00022988"/>
    </source>
</evidence>
<reference evidence="4 5" key="1">
    <citation type="journal article" date="2014" name="Int. J. Syst. Evol. Microbiol.">
        <title>Complete genome sequence of Corynebacterium casei LMG S-19264T (=DSM 44701T), isolated from a smear-ripened cheese.</title>
        <authorList>
            <consortium name="US DOE Joint Genome Institute (JGI-PGF)"/>
            <person name="Walter F."/>
            <person name="Albersmeier A."/>
            <person name="Kalinowski J."/>
            <person name="Ruckert C."/>
        </authorList>
    </citation>
    <scope>NUCLEOTIDE SEQUENCE [LARGE SCALE GENOMIC DNA]</scope>
    <source>
        <strain evidence="4 5">CGMCC 1.15896</strain>
    </source>
</reference>
<comment type="function">
    <text evidence="3">Required for maturation of urease via the functional incorporation of the urease nickel metallocenter.</text>
</comment>
<dbReference type="PANTHER" id="PTHR33620:SF1">
    <property type="entry name" value="UREASE ACCESSORY PROTEIN F"/>
    <property type="match status" value="1"/>
</dbReference>
<dbReference type="Pfam" id="PF01730">
    <property type="entry name" value="UreF"/>
    <property type="match status" value="1"/>
</dbReference>
<dbReference type="EMBL" id="BMKB01000001">
    <property type="protein sequence ID" value="GGA41377.1"/>
    <property type="molecule type" value="Genomic_DNA"/>
</dbReference>
<evidence type="ECO:0000313" key="4">
    <source>
        <dbReference type="EMBL" id="GGA41377.1"/>
    </source>
</evidence>
<dbReference type="Gene3D" id="1.10.4190.10">
    <property type="entry name" value="Urease accessory protein UreF"/>
    <property type="match status" value="1"/>
</dbReference>
<dbReference type="GO" id="GO:0016151">
    <property type="term" value="F:nickel cation binding"/>
    <property type="evidence" value="ECO:0007669"/>
    <property type="project" value="UniProtKB-UniRule"/>
</dbReference>
<dbReference type="PIRSF" id="PIRSF009467">
    <property type="entry name" value="Ureas_acces_UreF"/>
    <property type="match status" value="1"/>
</dbReference>
<keyword evidence="2 3" id="KW-0143">Chaperone</keyword>
<dbReference type="InterPro" id="IPR002639">
    <property type="entry name" value="UreF"/>
</dbReference>
<keyword evidence="5" id="KW-1185">Reference proteome</keyword>
<dbReference type="GO" id="GO:0005737">
    <property type="term" value="C:cytoplasm"/>
    <property type="evidence" value="ECO:0007669"/>
    <property type="project" value="UniProtKB-SubCell"/>
</dbReference>
<dbReference type="PANTHER" id="PTHR33620">
    <property type="entry name" value="UREASE ACCESSORY PROTEIN F"/>
    <property type="match status" value="1"/>
</dbReference>
<evidence type="ECO:0000313" key="5">
    <source>
        <dbReference type="Proteomes" id="UP000596977"/>
    </source>
</evidence>
<dbReference type="Proteomes" id="UP000596977">
    <property type="component" value="Unassembled WGS sequence"/>
</dbReference>
<protein>
    <recommendedName>
        <fullName evidence="3">Urease accessory protein UreF</fullName>
    </recommendedName>
</protein>
<accession>A0A916VVC8</accession>
<gene>
    <name evidence="3 4" type="primary">ureF</name>
    <name evidence="4" type="ORF">GCM10011499_08760</name>
</gene>
<evidence type="ECO:0000256" key="3">
    <source>
        <dbReference type="HAMAP-Rule" id="MF_01385"/>
    </source>
</evidence>
<evidence type="ECO:0000256" key="2">
    <source>
        <dbReference type="ARBA" id="ARBA00023186"/>
    </source>
</evidence>
<proteinExistence type="inferred from homology"/>
<dbReference type="RefSeq" id="WP_164735006.1">
    <property type="nucleotide sequence ID" value="NZ_BMKB01000001.1"/>
</dbReference>
<dbReference type="InterPro" id="IPR038277">
    <property type="entry name" value="UreF_sf"/>
</dbReference>
<keyword evidence="1 3" id="KW-0996">Nickel insertion</keyword>
<dbReference type="HAMAP" id="MF_01385">
    <property type="entry name" value="UreF"/>
    <property type="match status" value="1"/>
</dbReference>
<organism evidence="4 5">
    <name type="scientific">Pelagibacterium lentulum</name>
    <dbReference type="NCBI Taxonomy" id="2029865"/>
    <lineage>
        <taxon>Bacteria</taxon>
        <taxon>Pseudomonadati</taxon>
        <taxon>Pseudomonadota</taxon>
        <taxon>Alphaproteobacteria</taxon>
        <taxon>Hyphomicrobiales</taxon>
        <taxon>Devosiaceae</taxon>
        <taxon>Pelagibacterium</taxon>
    </lineage>
</organism>
<comment type="caution">
    <text evidence="4">The sequence shown here is derived from an EMBL/GenBank/DDBJ whole genome shotgun (WGS) entry which is preliminary data.</text>
</comment>
<comment type="subcellular location">
    <subcellularLocation>
        <location evidence="3">Cytoplasm</location>
    </subcellularLocation>
</comment>
<dbReference type="AlphaFoldDB" id="A0A916VVC8"/>
<comment type="subunit">
    <text evidence="3">UreD, UreF and UreG form a complex that acts as a GTP-hydrolysis-dependent molecular chaperone, activating the urease apoprotein by helping to assemble the nickel containing metallocenter of UreC. The UreE protein probably delivers the nickel.</text>
</comment>